<feature type="coiled-coil region" evidence="1">
    <location>
        <begin position="1"/>
        <end position="35"/>
    </location>
</feature>
<dbReference type="OrthoDB" id="2456599at2"/>
<evidence type="ECO:0000313" key="3">
    <source>
        <dbReference type="EMBL" id="KON92542.1"/>
    </source>
</evidence>
<dbReference type="PROSITE" id="PS50801">
    <property type="entry name" value="STAS"/>
    <property type="match status" value="1"/>
</dbReference>
<evidence type="ECO:0000259" key="2">
    <source>
        <dbReference type="PROSITE" id="PS50801"/>
    </source>
</evidence>
<protein>
    <recommendedName>
        <fullName evidence="2">STAS domain-containing protein</fullName>
    </recommendedName>
</protein>
<dbReference type="Proteomes" id="UP000037405">
    <property type="component" value="Unassembled WGS sequence"/>
</dbReference>
<reference evidence="4" key="1">
    <citation type="submission" date="2015-07" db="EMBL/GenBank/DDBJ databases">
        <title>Fjat-14235 jcm11544.</title>
        <authorList>
            <person name="Liu B."/>
            <person name="Wang J."/>
            <person name="Zhu Y."/>
            <person name="Liu G."/>
            <person name="Chen Q."/>
            <person name="Chen Z."/>
            <person name="Lan J."/>
            <person name="Che J."/>
            <person name="Ge C."/>
            <person name="Shi H."/>
            <person name="Pan Z."/>
            <person name="Liu X."/>
        </authorList>
    </citation>
    <scope>NUCLEOTIDE SEQUENCE [LARGE SCALE GENOMIC DNA]</scope>
    <source>
        <strain evidence="4">JCM 11544</strain>
    </source>
</reference>
<keyword evidence="4" id="KW-1185">Reference proteome</keyword>
<dbReference type="Gene3D" id="3.30.750.24">
    <property type="entry name" value="STAS domain"/>
    <property type="match status" value="1"/>
</dbReference>
<proteinExistence type="predicted"/>
<dbReference type="SUPFAM" id="SSF52091">
    <property type="entry name" value="SpoIIaa-like"/>
    <property type="match status" value="1"/>
</dbReference>
<organism evidence="3 4">
    <name type="scientific">Rossellomorea marisflavi</name>
    <dbReference type="NCBI Taxonomy" id="189381"/>
    <lineage>
        <taxon>Bacteria</taxon>
        <taxon>Bacillati</taxon>
        <taxon>Bacillota</taxon>
        <taxon>Bacilli</taxon>
        <taxon>Bacillales</taxon>
        <taxon>Bacillaceae</taxon>
        <taxon>Rossellomorea</taxon>
    </lineage>
</organism>
<dbReference type="CDD" id="cd07041">
    <property type="entry name" value="STAS_RsbR_RsbS_like"/>
    <property type="match status" value="1"/>
</dbReference>
<comment type="caution">
    <text evidence="3">The sequence shown here is derived from an EMBL/GenBank/DDBJ whole genome shotgun (WGS) entry which is preliminary data.</text>
</comment>
<name>A0A0M0GSU1_9BACI</name>
<dbReference type="EMBL" id="LGUE01000001">
    <property type="protein sequence ID" value="KON92542.1"/>
    <property type="molecule type" value="Genomic_DNA"/>
</dbReference>
<feature type="domain" description="STAS" evidence="2">
    <location>
        <begin position="42"/>
        <end position="150"/>
    </location>
</feature>
<keyword evidence="1" id="KW-0175">Coiled coil</keyword>
<accession>A0A0M0GSU1</accession>
<evidence type="ECO:0000256" key="1">
    <source>
        <dbReference type="SAM" id="Coils"/>
    </source>
</evidence>
<dbReference type="PATRIC" id="fig|189381.12.peg.1961"/>
<gene>
    <name evidence="3" type="ORF">AF331_08915</name>
</gene>
<sequence length="161" mass="18260">MSVETQEIVQLKEEVQELKRKLEETEREITDISAPVIPSIVPETILIPIMGRLSQERFEAIITKILDVSYNQDINTIIVDFSGIRDKDMGDTDVFGMNINNMAKAVQLMGIEIIFVGFTPSLTQIVIQSDVREVGQIKSFLSFKTALQYLMSEKSLSFQEK</sequence>
<dbReference type="InterPro" id="IPR036513">
    <property type="entry name" value="STAS_dom_sf"/>
</dbReference>
<dbReference type="InterPro" id="IPR002645">
    <property type="entry name" value="STAS_dom"/>
</dbReference>
<dbReference type="InterPro" id="IPR051932">
    <property type="entry name" value="Bact_StressResp_Reg"/>
</dbReference>
<dbReference type="STRING" id="189381.GCA_900166615_02469"/>
<dbReference type="PANTHER" id="PTHR33745:SF8">
    <property type="entry name" value="BLUE-LIGHT PHOTORECEPTOR"/>
    <property type="match status" value="1"/>
</dbReference>
<dbReference type="PANTHER" id="PTHR33745">
    <property type="entry name" value="RSBT ANTAGONIST PROTEIN RSBS-RELATED"/>
    <property type="match status" value="1"/>
</dbReference>
<dbReference type="RefSeq" id="WP_053427696.1">
    <property type="nucleotide sequence ID" value="NZ_LGUE01000001.1"/>
</dbReference>
<evidence type="ECO:0000313" key="4">
    <source>
        <dbReference type="Proteomes" id="UP000037405"/>
    </source>
</evidence>
<dbReference type="AlphaFoldDB" id="A0A0M0GSU1"/>